<dbReference type="InterPro" id="IPR023247">
    <property type="entry name" value="IC97/Dnai7-like"/>
</dbReference>
<keyword evidence="4" id="KW-1185">Reference proteome</keyword>
<dbReference type="Pfam" id="PF12366">
    <property type="entry name" value="Casc1_C"/>
    <property type="match status" value="1"/>
</dbReference>
<name>A0A182SBN3_9DIPT</name>
<dbReference type="GO" id="GO:0008017">
    <property type="term" value="F:microtubule binding"/>
    <property type="evidence" value="ECO:0007669"/>
    <property type="project" value="TreeGrafter"/>
</dbReference>
<evidence type="ECO:0000313" key="4">
    <source>
        <dbReference type="Proteomes" id="UP000075901"/>
    </source>
</evidence>
<sequence length="448" mass="51204">MESPNAMLDNDSNEQLCRMFSTLVVLLEHLREKERPHLPPLVPVEDETVGHPASTRPTFEKQRKRRPFEIRTTKKHPLGLGGARTRTLSGASDASCTLEDKKKRKRKKSLDSGTAHRDEHLALQETLAHGSAIGRLGSSQESRLSLIEHEPGRWSTMPIRSQSYDTEQRLLTFYTDRLGVYGLAARKYCNVPFVHWDIRRHGRVAALTTAVTISTKFLQIVFYVTSQGFRVELQEHSKRDAKKFPDDDAPPVPVFPADGSTFTLDELEKFLHRINVHVFPQVDTCFYVSGLESASRPKHPSMETHNLRCLGVFCLTHNFQQCLWNRYANRRTSLVLSRELIEGRNEPDFGTVMITPLKSQHVEVEELCSDTLEEIRLAFHPRPEEQSVSVNRGQKLIRVRYNGYNADCYGLLKDGLEEPSRKVLAKTPPLLQWNVGQLLQKLRLLSYS</sequence>
<dbReference type="GO" id="GO:0048487">
    <property type="term" value="F:beta-tubulin binding"/>
    <property type="evidence" value="ECO:0007669"/>
    <property type="project" value="TreeGrafter"/>
</dbReference>
<dbReference type="AlphaFoldDB" id="A0A182SBN3"/>
<reference evidence="3" key="2">
    <citation type="submission" date="2020-05" db="UniProtKB">
        <authorList>
            <consortium name="EnsemblMetazoa"/>
        </authorList>
    </citation>
    <scope>IDENTIFICATION</scope>
    <source>
        <strain evidence="3">maculatus3</strain>
    </source>
</reference>
<dbReference type="InterPro" id="IPR022110">
    <property type="entry name" value="CASC1_C"/>
</dbReference>
<evidence type="ECO:0000256" key="1">
    <source>
        <dbReference type="SAM" id="MobiDB-lite"/>
    </source>
</evidence>
<dbReference type="EnsemblMetazoa" id="AMAM003542-RA">
    <property type="protein sequence ID" value="AMAM003542-PA"/>
    <property type="gene ID" value="AMAM003542"/>
</dbReference>
<dbReference type="PANTHER" id="PTHR20929">
    <property type="entry name" value="LUNG ADENOMA SUSCEPTIBILITY 1-RELATED"/>
    <property type="match status" value="1"/>
</dbReference>
<dbReference type="Proteomes" id="UP000075901">
    <property type="component" value="Unassembled WGS sequence"/>
</dbReference>
<evidence type="ECO:0000313" key="3">
    <source>
        <dbReference type="EnsemblMetazoa" id="AMAM003542-PA"/>
    </source>
</evidence>
<evidence type="ECO:0000259" key="2">
    <source>
        <dbReference type="Pfam" id="PF12366"/>
    </source>
</evidence>
<organism evidence="3 4">
    <name type="scientific">Anopheles maculatus</name>
    <dbReference type="NCBI Taxonomy" id="74869"/>
    <lineage>
        <taxon>Eukaryota</taxon>
        <taxon>Metazoa</taxon>
        <taxon>Ecdysozoa</taxon>
        <taxon>Arthropoda</taxon>
        <taxon>Hexapoda</taxon>
        <taxon>Insecta</taxon>
        <taxon>Pterygota</taxon>
        <taxon>Neoptera</taxon>
        <taxon>Endopterygota</taxon>
        <taxon>Diptera</taxon>
        <taxon>Nematocera</taxon>
        <taxon>Culicoidea</taxon>
        <taxon>Culicidae</taxon>
        <taxon>Anophelinae</taxon>
        <taxon>Anopheles</taxon>
        <taxon>Anopheles maculatus group</taxon>
    </lineage>
</organism>
<proteinExistence type="predicted"/>
<feature type="compositionally biased region" description="Polar residues" evidence="1">
    <location>
        <begin position="86"/>
        <end position="95"/>
    </location>
</feature>
<accession>A0A182SBN3</accession>
<dbReference type="VEuPathDB" id="VectorBase:AMAM003542"/>
<protein>
    <submittedName>
        <fullName evidence="3">Casc1 domain-containing protein</fullName>
    </submittedName>
</protein>
<dbReference type="PANTHER" id="PTHR20929:SF11">
    <property type="entry name" value="DYNEIN AXONEMAL INTERMEDIATE CHAIN 7"/>
    <property type="match status" value="1"/>
</dbReference>
<feature type="region of interest" description="Disordered" evidence="1">
    <location>
        <begin position="38"/>
        <end position="117"/>
    </location>
</feature>
<feature type="domain" description="CASC1 C-terminal" evidence="2">
    <location>
        <begin position="153"/>
        <end position="381"/>
    </location>
</feature>
<reference evidence="4" key="1">
    <citation type="submission" date="2013-09" db="EMBL/GenBank/DDBJ databases">
        <title>The Genome Sequence of Anopheles maculatus species B.</title>
        <authorList>
            <consortium name="The Broad Institute Genomics Platform"/>
            <person name="Neafsey D.E."/>
            <person name="Besansky N."/>
            <person name="Howell P."/>
            <person name="Walton C."/>
            <person name="Young S.K."/>
            <person name="Zeng Q."/>
            <person name="Gargeya S."/>
            <person name="Fitzgerald M."/>
            <person name="Haas B."/>
            <person name="Abouelleil A."/>
            <person name="Allen A.W."/>
            <person name="Alvarado L."/>
            <person name="Arachchi H.M."/>
            <person name="Berlin A.M."/>
            <person name="Chapman S.B."/>
            <person name="Gainer-Dewar J."/>
            <person name="Goldberg J."/>
            <person name="Griggs A."/>
            <person name="Gujja S."/>
            <person name="Hansen M."/>
            <person name="Howarth C."/>
            <person name="Imamovic A."/>
            <person name="Ireland A."/>
            <person name="Larimer J."/>
            <person name="McCowan C."/>
            <person name="Murphy C."/>
            <person name="Pearson M."/>
            <person name="Poon T.W."/>
            <person name="Priest M."/>
            <person name="Roberts A."/>
            <person name="Saif S."/>
            <person name="Shea T."/>
            <person name="Sisk P."/>
            <person name="Sykes S."/>
            <person name="Wortman J."/>
            <person name="Nusbaum C."/>
            <person name="Birren B."/>
        </authorList>
    </citation>
    <scope>NUCLEOTIDE SEQUENCE [LARGE SCALE GENOMIC DNA]</scope>
    <source>
        <strain evidence="4">maculatus3</strain>
    </source>
</reference>